<dbReference type="GeneID" id="41330116"/>
<evidence type="ECO:0000313" key="3">
    <source>
        <dbReference type="Proteomes" id="UP000321408"/>
    </source>
</evidence>
<dbReference type="PROSITE" id="PS50157">
    <property type="entry name" value="ZINC_FINGER_C2H2_2"/>
    <property type="match status" value="1"/>
</dbReference>
<dbReference type="InterPro" id="IPR013087">
    <property type="entry name" value="Znf_C2H2_type"/>
</dbReference>
<dbReference type="InterPro" id="IPR036236">
    <property type="entry name" value="Znf_C2H2_sf"/>
</dbReference>
<sequence>MGYICSKCGKEYTRRYHYENHIKKCTGTPTKKKITKKKAPVSRKSYGKKVPENIYFADLILFNAVKSFKKPDYLKILEFCSSFDIKTDEIISKLQNRIRIGDIKYHNIHEENIQKIITDILNKPKIQYPFIIPIQKFPQEFPSLNFNDYDSIIQFLQRIIQHYPGYLQLSSSKLGFPPDLVTFNHLFPNSVFFSLSNRWRIEK</sequence>
<dbReference type="Proteomes" id="UP000321408">
    <property type="component" value="Chromosome"/>
</dbReference>
<keyword evidence="3" id="KW-1185">Reference proteome</keyword>
<dbReference type="RefSeq" id="WP_147663173.1">
    <property type="nucleotide sequence ID" value="NZ_CP042905.2"/>
</dbReference>
<reference evidence="2 3" key="2">
    <citation type="journal article" date="2024" name="Int. J. Syst. Evol. Microbiol.">
        <title>Promethearchaeum syntrophicum gen. nov., sp. nov., an anaerobic, obligately syntrophic archaeon, the first isolate of the lineage 'Asgard' archaea, and proposal of the new archaeal phylum Promethearchaeota phyl. nov. and kingdom Promethearchaeati regn. nov.</title>
        <authorList>
            <person name="Imachi H."/>
            <person name="Nobu M.K."/>
            <person name="Kato S."/>
            <person name="Takaki Y."/>
            <person name="Miyazaki M."/>
            <person name="Miyata M."/>
            <person name="Ogawara M."/>
            <person name="Saito Y."/>
            <person name="Sakai S."/>
            <person name="Tahara Y.O."/>
            <person name="Takano Y."/>
            <person name="Tasumi E."/>
            <person name="Uematsu K."/>
            <person name="Yoshimura T."/>
            <person name="Itoh T."/>
            <person name="Ohkuma M."/>
            <person name="Takai K."/>
        </authorList>
    </citation>
    <scope>NUCLEOTIDE SEQUENCE [LARGE SCALE GENOMIC DNA]</scope>
    <source>
        <strain evidence="2 3">MK-D1</strain>
    </source>
</reference>
<evidence type="ECO:0000259" key="1">
    <source>
        <dbReference type="PROSITE" id="PS50157"/>
    </source>
</evidence>
<dbReference type="AlphaFoldDB" id="A0A5B9DBR7"/>
<proteinExistence type="predicted"/>
<name>A0A5B9DBR7_9ARCH</name>
<dbReference type="SUPFAM" id="SSF57667">
    <property type="entry name" value="beta-beta-alpha zinc fingers"/>
    <property type="match status" value="1"/>
</dbReference>
<dbReference type="KEGG" id="psyt:DSAG12_02127"/>
<protein>
    <recommendedName>
        <fullName evidence="1">C2H2-type domain-containing protein</fullName>
    </recommendedName>
</protein>
<organism evidence="2 3">
    <name type="scientific">Promethearchaeum syntrophicum</name>
    <dbReference type="NCBI Taxonomy" id="2594042"/>
    <lineage>
        <taxon>Archaea</taxon>
        <taxon>Promethearchaeati</taxon>
        <taxon>Promethearchaeota</taxon>
        <taxon>Promethearchaeia</taxon>
        <taxon>Promethearchaeales</taxon>
        <taxon>Promethearchaeaceae</taxon>
        <taxon>Promethearchaeum</taxon>
    </lineage>
</organism>
<feature type="domain" description="C2H2-type" evidence="1">
    <location>
        <begin position="3"/>
        <end position="32"/>
    </location>
</feature>
<evidence type="ECO:0000313" key="2">
    <source>
        <dbReference type="EMBL" id="QEE16297.1"/>
    </source>
</evidence>
<dbReference type="EMBL" id="CP042905">
    <property type="protein sequence ID" value="QEE16297.1"/>
    <property type="molecule type" value="Genomic_DNA"/>
</dbReference>
<accession>A0A5B9DBR7</accession>
<gene>
    <name evidence="2" type="ORF">DSAG12_02127</name>
</gene>
<reference evidence="2 3" key="1">
    <citation type="journal article" date="2020" name="Nature">
        <title>Isolation of an archaeon at the prokaryote-eukaryote interface.</title>
        <authorList>
            <person name="Imachi H."/>
            <person name="Nobu M.K."/>
            <person name="Nakahara N."/>
            <person name="Morono Y."/>
            <person name="Ogawara M."/>
            <person name="Takaki Y."/>
            <person name="Takano Y."/>
            <person name="Uematsu K."/>
            <person name="Ikuta T."/>
            <person name="Ito M."/>
            <person name="Matsui Y."/>
            <person name="Miyazaki M."/>
            <person name="Murata K."/>
            <person name="Saito Y."/>
            <person name="Sakai S."/>
            <person name="Song C."/>
            <person name="Tasumi E."/>
            <person name="Yamanaka Y."/>
            <person name="Yamaguchi T."/>
            <person name="Kamagata Y."/>
            <person name="Tamaki H."/>
            <person name="Takai K."/>
        </authorList>
    </citation>
    <scope>NUCLEOTIDE SEQUENCE [LARGE SCALE GENOMIC DNA]</scope>
    <source>
        <strain evidence="2 3">MK-D1</strain>
    </source>
</reference>